<keyword evidence="5 9" id="KW-1133">Transmembrane helix</keyword>
<dbReference type="PRINTS" id="PR00783">
    <property type="entry name" value="MINTRINSICP"/>
</dbReference>
<evidence type="ECO:0000313" key="10">
    <source>
        <dbReference type="Proteomes" id="UP000515154"/>
    </source>
</evidence>
<evidence type="ECO:0000256" key="7">
    <source>
        <dbReference type="RuleBase" id="RU000477"/>
    </source>
</evidence>
<dbReference type="Gene3D" id="1.20.1080.10">
    <property type="entry name" value="Glycerol uptake facilitator protein"/>
    <property type="match status" value="1"/>
</dbReference>
<feature type="transmembrane region" description="Helical" evidence="9">
    <location>
        <begin position="176"/>
        <end position="197"/>
    </location>
</feature>
<feature type="region of interest" description="Disordered" evidence="8">
    <location>
        <begin position="1"/>
        <end position="22"/>
    </location>
</feature>
<evidence type="ECO:0000256" key="5">
    <source>
        <dbReference type="ARBA" id="ARBA00022989"/>
    </source>
</evidence>
<feature type="transmembrane region" description="Helical" evidence="9">
    <location>
        <begin position="250"/>
        <end position="267"/>
    </location>
</feature>
<keyword evidence="6 9" id="KW-0472">Membrane</keyword>
<keyword evidence="10" id="KW-1185">Reference proteome</keyword>
<dbReference type="KEGG" id="osn:115216474"/>
<feature type="region of interest" description="Disordered" evidence="8">
    <location>
        <begin position="289"/>
        <end position="315"/>
    </location>
</feature>
<dbReference type="InterPro" id="IPR022357">
    <property type="entry name" value="MIP_CS"/>
</dbReference>
<feature type="transmembrane region" description="Helical" evidence="9">
    <location>
        <begin position="55"/>
        <end position="77"/>
    </location>
</feature>
<evidence type="ECO:0000256" key="4">
    <source>
        <dbReference type="ARBA" id="ARBA00022692"/>
    </source>
</evidence>
<feature type="transmembrane region" description="Helical" evidence="9">
    <location>
        <begin position="209"/>
        <end position="230"/>
    </location>
</feature>
<keyword evidence="4 7" id="KW-0812">Transmembrane</keyword>
<dbReference type="CDD" id="cd00333">
    <property type="entry name" value="MIP"/>
    <property type="match status" value="1"/>
</dbReference>
<evidence type="ECO:0000256" key="6">
    <source>
        <dbReference type="ARBA" id="ARBA00023136"/>
    </source>
</evidence>
<evidence type="ECO:0000256" key="8">
    <source>
        <dbReference type="SAM" id="MobiDB-lite"/>
    </source>
</evidence>
<comment type="similarity">
    <text evidence="2 7">Belongs to the MIP/aquaporin (TC 1.A.8) family.</text>
</comment>
<dbReference type="Proteomes" id="UP000515154">
    <property type="component" value="Linkage group LG10"/>
</dbReference>
<feature type="transmembrane region" description="Helical" evidence="9">
    <location>
        <begin position="131"/>
        <end position="156"/>
    </location>
</feature>
<dbReference type="PROSITE" id="PS00221">
    <property type="entry name" value="MIP"/>
    <property type="match status" value="1"/>
</dbReference>
<sequence>MDNYQATSTDPESSENLRQDKQSHFQTAVNKHTNHLAENCKRFLMEEIEDIKQPVFWRAVIAEFLGTAFLVCFAVAANMNDENAPPNGLLFPCIESGIFITIIIGTLGHISGGHVNPAVSLGFAIVGDISWIRCIFYTLAQMLGAVVGAAVIRTVAPSTMYQTFGVVGPGPGVSDVHAMIMELLITFLLLFGILAAVDKGRKDSIGSVPLHIGLIVSLNMFAAINITGGAMNPCRAFGPAVITGVWTAHWAYWIGPLTGSIIGSVLYDKVFSTRKTDSLSYRCCLRKRDKNDAPSRSPSAEEIPMKNEITDVDAA</sequence>
<dbReference type="InterPro" id="IPR034294">
    <property type="entry name" value="Aquaporin_transptr"/>
</dbReference>
<dbReference type="GO" id="GO:0015250">
    <property type="term" value="F:water channel activity"/>
    <property type="evidence" value="ECO:0007669"/>
    <property type="project" value="TreeGrafter"/>
</dbReference>
<reference evidence="11" key="1">
    <citation type="submission" date="2025-08" db="UniProtKB">
        <authorList>
            <consortium name="RefSeq"/>
        </authorList>
    </citation>
    <scope>IDENTIFICATION</scope>
</reference>
<dbReference type="PANTHER" id="PTHR19139">
    <property type="entry name" value="AQUAPORIN TRANSPORTER"/>
    <property type="match status" value="1"/>
</dbReference>
<dbReference type="InterPro" id="IPR000425">
    <property type="entry name" value="MIP"/>
</dbReference>
<proteinExistence type="inferred from homology"/>
<dbReference type="RefSeq" id="XP_029641698.1">
    <property type="nucleotide sequence ID" value="XM_029785838.2"/>
</dbReference>
<dbReference type="AlphaFoldDB" id="A0A6P7SU38"/>
<accession>A0A6P7SU38</accession>
<feature type="transmembrane region" description="Helical" evidence="9">
    <location>
        <begin position="89"/>
        <end position="110"/>
    </location>
</feature>
<dbReference type="InterPro" id="IPR023271">
    <property type="entry name" value="Aquaporin-like"/>
</dbReference>
<feature type="compositionally biased region" description="Polar residues" evidence="8">
    <location>
        <begin position="1"/>
        <end position="14"/>
    </location>
</feature>
<evidence type="ECO:0000256" key="1">
    <source>
        <dbReference type="ARBA" id="ARBA00004141"/>
    </source>
</evidence>
<evidence type="ECO:0000256" key="9">
    <source>
        <dbReference type="SAM" id="Phobius"/>
    </source>
</evidence>
<organism evidence="10 11">
    <name type="scientific">Octopus sinensis</name>
    <name type="common">East Asian common octopus</name>
    <dbReference type="NCBI Taxonomy" id="2607531"/>
    <lineage>
        <taxon>Eukaryota</taxon>
        <taxon>Metazoa</taxon>
        <taxon>Spiralia</taxon>
        <taxon>Lophotrochozoa</taxon>
        <taxon>Mollusca</taxon>
        <taxon>Cephalopoda</taxon>
        <taxon>Coleoidea</taxon>
        <taxon>Octopodiformes</taxon>
        <taxon>Octopoda</taxon>
        <taxon>Incirrata</taxon>
        <taxon>Octopodidae</taxon>
        <taxon>Octopus</taxon>
    </lineage>
</organism>
<dbReference type="PANTHER" id="PTHR19139:SF284">
    <property type="entry name" value="AQUAPORIN"/>
    <property type="match status" value="1"/>
</dbReference>
<comment type="subcellular location">
    <subcellularLocation>
        <location evidence="1">Membrane</location>
        <topology evidence="1">Multi-pass membrane protein</topology>
    </subcellularLocation>
</comment>
<name>A0A6P7SU38_9MOLL</name>
<evidence type="ECO:0000256" key="2">
    <source>
        <dbReference type="ARBA" id="ARBA00006175"/>
    </source>
</evidence>
<keyword evidence="3 7" id="KW-0813">Transport</keyword>
<dbReference type="SUPFAM" id="SSF81338">
    <property type="entry name" value="Aquaporin-like"/>
    <property type="match status" value="1"/>
</dbReference>
<protein>
    <submittedName>
        <fullName evidence="11">Aquaporin-like isoform X1</fullName>
    </submittedName>
</protein>
<dbReference type="Pfam" id="PF00230">
    <property type="entry name" value="MIP"/>
    <property type="match status" value="1"/>
</dbReference>
<dbReference type="GO" id="GO:0005886">
    <property type="term" value="C:plasma membrane"/>
    <property type="evidence" value="ECO:0007669"/>
    <property type="project" value="TreeGrafter"/>
</dbReference>
<evidence type="ECO:0000313" key="11">
    <source>
        <dbReference type="RefSeq" id="XP_029641698.1"/>
    </source>
</evidence>
<evidence type="ECO:0000256" key="3">
    <source>
        <dbReference type="ARBA" id="ARBA00022448"/>
    </source>
</evidence>
<gene>
    <name evidence="11" type="primary">LOC115216474</name>
</gene>